<dbReference type="InterPro" id="IPR053136">
    <property type="entry name" value="UTP_pyrophosphatase-like"/>
</dbReference>
<keyword evidence="4" id="KW-1185">Reference proteome</keyword>
<gene>
    <name evidence="3" type="ORF">G1C96_1873</name>
</gene>
<dbReference type="PANTHER" id="PTHR30399:SF1">
    <property type="entry name" value="UTP PYROPHOSPHATASE"/>
    <property type="match status" value="1"/>
</dbReference>
<dbReference type="GO" id="GO:0016787">
    <property type="term" value="F:hydrolase activity"/>
    <property type="evidence" value="ECO:0007669"/>
    <property type="project" value="UniProtKB-KW"/>
</dbReference>
<dbReference type="CDD" id="cd07344">
    <property type="entry name" value="M48_yhfN_like"/>
    <property type="match status" value="1"/>
</dbReference>
<accession>A0A7Y0F3D6</accession>
<dbReference type="Gene3D" id="3.30.2010.10">
    <property type="entry name" value="Metalloproteases ('zincins'), catalytic domain"/>
    <property type="match status" value="1"/>
</dbReference>
<proteinExistence type="predicted"/>
<evidence type="ECO:0000313" key="4">
    <source>
        <dbReference type="Proteomes" id="UP000588277"/>
    </source>
</evidence>
<dbReference type="Pfam" id="PF01863">
    <property type="entry name" value="YgjP-like"/>
    <property type="match status" value="2"/>
</dbReference>
<comment type="caution">
    <text evidence="3">The sequence shown here is derived from an EMBL/GenBank/DDBJ whole genome shotgun (WGS) entry which is preliminary data.</text>
</comment>
<protein>
    <submittedName>
        <fullName evidence="3">Metal-dependent hydrolase</fullName>
    </submittedName>
</protein>
<evidence type="ECO:0000259" key="2">
    <source>
        <dbReference type="Pfam" id="PF01863"/>
    </source>
</evidence>
<evidence type="ECO:0000313" key="3">
    <source>
        <dbReference type="EMBL" id="NMN01287.1"/>
    </source>
</evidence>
<name>A0A7Y0F3D6_9BIFI</name>
<feature type="compositionally biased region" description="Polar residues" evidence="1">
    <location>
        <begin position="1"/>
        <end position="20"/>
    </location>
</feature>
<dbReference type="AlphaFoldDB" id="A0A7Y0F3D6"/>
<evidence type="ECO:0000256" key="1">
    <source>
        <dbReference type="SAM" id="MobiDB-lite"/>
    </source>
</evidence>
<feature type="domain" description="YgjP-like metallopeptidase" evidence="2">
    <location>
        <begin position="40"/>
        <end position="86"/>
    </location>
</feature>
<sequence>MHTTDRSSTPAVRSGTSPSPERTRVVDGIAVTVTRKRIRNLYLRVKPPDGRVEISAPLRVPAARIDVFVRERRDWIVAAQRRIADTVAGTDMALRTAWTDERKARAAAAIEARLPGLLARWTPIVGQAPTHVTLRLMTSRWGSCTPRTGRIRLNLQLAELPPEFLEYVLVHELTHLWAHGHGADFRLRMDRYLPDWRERRRALNRMVIG</sequence>
<dbReference type="EMBL" id="JAAIIH010000021">
    <property type="protein sequence ID" value="NMN01287.1"/>
    <property type="molecule type" value="Genomic_DNA"/>
</dbReference>
<feature type="region of interest" description="Disordered" evidence="1">
    <location>
        <begin position="1"/>
        <end position="23"/>
    </location>
</feature>
<dbReference type="Proteomes" id="UP000588277">
    <property type="component" value="Unassembled WGS sequence"/>
</dbReference>
<organism evidence="3 4">
    <name type="scientific">Bifidobacterium moraviense</name>
    <dbReference type="NCBI Taxonomy" id="2675323"/>
    <lineage>
        <taxon>Bacteria</taxon>
        <taxon>Bacillati</taxon>
        <taxon>Actinomycetota</taxon>
        <taxon>Actinomycetes</taxon>
        <taxon>Bifidobacteriales</taxon>
        <taxon>Bifidobacteriaceae</taxon>
        <taxon>Bifidobacterium</taxon>
    </lineage>
</organism>
<feature type="domain" description="YgjP-like metallopeptidase" evidence="2">
    <location>
        <begin position="109"/>
        <end position="205"/>
    </location>
</feature>
<dbReference type="InterPro" id="IPR002725">
    <property type="entry name" value="YgjP-like_metallopeptidase"/>
</dbReference>
<dbReference type="RefSeq" id="WP_169276366.1">
    <property type="nucleotide sequence ID" value="NZ_JAAIIH010000021.1"/>
</dbReference>
<keyword evidence="3" id="KW-0378">Hydrolase</keyword>
<dbReference type="PANTHER" id="PTHR30399">
    <property type="entry name" value="UNCHARACTERIZED PROTEIN YGJP"/>
    <property type="match status" value="1"/>
</dbReference>
<reference evidence="3 4" key="1">
    <citation type="submission" date="2020-02" db="EMBL/GenBank/DDBJ databases">
        <title>Characterization of phylogenetic diversity of novel bifidobacterial species isolated in Czech ZOOs.</title>
        <authorList>
            <person name="Lugli G.A."/>
            <person name="Vera N.B."/>
            <person name="Ventura M."/>
        </authorList>
    </citation>
    <scope>NUCLEOTIDE SEQUENCE [LARGE SCALE GENOMIC DNA]</scope>
    <source>
        <strain evidence="3 4">DSM 109958</strain>
    </source>
</reference>